<protein>
    <submittedName>
        <fullName evidence="1">Putative gene</fullName>
    </submittedName>
</protein>
<sequence>MKNDNYFYEPTDDELKEADKIREKVEETMLNLYKTVNHDQNFDRFSVAMAVLIFAQEKIFELKELDQAFVEISKAAIAVHFNEYQMKKKSKGFNEVADFRLDKDVKVH</sequence>
<accession>Q6IVM8</accession>
<proteinExistence type="predicted"/>
<dbReference type="EMBL" id="AY619685">
    <property type="protein sequence ID" value="AAT38620.1"/>
    <property type="molecule type" value="Genomic_DNA"/>
</dbReference>
<evidence type="ECO:0000313" key="1">
    <source>
        <dbReference type="EMBL" id="AAT38620.1"/>
    </source>
</evidence>
<reference evidence="1" key="1">
    <citation type="journal article" date="2004" name="Environ. Microbiol.">
        <title>Different SAR86 subgroups harbour divergent proteorhodopsins.</title>
        <authorList>
            <person name="Sabehi G."/>
            <person name="Beja O."/>
            <person name="Suzuki M.T."/>
            <person name="Preston C.M."/>
            <person name="DeLong E.F."/>
        </authorList>
    </citation>
    <scope>NUCLEOTIDE SEQUENCE</scope>
</reference>
<dbReference type="AlphaFoldDB" id="Q6IVM8"/>
<organism evidence="1">
    <name type="scientific">uncultured gamma proteobacterium eBACHOT4E07</name>
    <dbReference type="NCBI Taxonomy" id="279908"/>
    <lineage>
        <taxon>Bacteria</taxon>
        <taxon>Pseudomonadati</taxon>
        <taxon>Pseudomonadota</taxon>
        <taxon>Gammaproteobacteria</taxon>
        <taxon>SAR86 cluster</taxon>
        <taxon>environmental samples</taxon>
    </lineage>
</organism>
<gene>
    <name evidence="1" type="ORF">eBACHOT4E07.59</name>
</gene>
<name>Q6IVM8_9GAMM</name>